<feature type="domain" description="CHAT" evidence="1">
    <location>
        <begin position="114"/>
        <end position="258"/>
    </location>
</feature>
<dbReference type="InterPro" id="IPR024983">
    <property type="entry name" value="CHAT_dom"/>
</dbReference>
<accession>A0ABP6UB39</accession>
<evidence type="ECO:0000259" key="1">
    <source>
        <dbReference type="Pfam" id="PF12770"/>
    </source>
</evidence>
<dbReference type="InterPro" id="IPR045430">
    <property type="entry name" value="EAD1"/>
</dbReference>
<evidence type="ECO:0008006" key="5">
    <source>
        <dbReference type="Google" id="ProtNLM"/>
    </source>
</evidence>
<comment type="caution">
    <text evidence="3">The sequence shown here is derived from an EMBL/GenBank/DDBJ whole genome shotgun (WGS) entry which is preliminary data.</text>
</comment>
<dbReference type="EMBL" id="BAAAXF010000082">
    <property type="protein sequence ID" value="GAA3504963.1"/>
    <property type="molecule type" value="Genomic_DNA"/>
</dbReference>
<proteinExistence type="predicted"/>
<dbReference type="Proteomes" id="UP001501455">
    <property type="component" value="Unassembled WGS sequence"/>
</dbReference>
<dbReference type="Pfam" id="PF12770">
    <property type="entry name" value="CHAT"/>
    <property type="match status" value="1"/>
</dbReference>
<evidence type="ECO:0000313" key="4">
    <source>
        <dbReference type="Proteomes" id="UP001501455"/>
    </source>
</evidence>
<protein>
    <recommendedName>
        <fullName evidence="5">CHAT domain-containing protein</fullName>
    </recommendedName>
</protein>
<feature type="domain" description="Effector-associated" evidence="2">
    <location>
        <begin position="8"/>
        <end position="87"/>
    </location>
</feature>
<name>A0ABP6UB39_9ACTN</name>
<organism evidence="3 4">
    <name type="scientific">Streptomyces prasinosporus</name>
    <dbReference type="NCBI Taxonomy" id="68256"/>
    <lineage>
        <taxon>Bacteria</taxon>
        <taxon>Bacillati</taxon>
        <taxon>Actinomycetota</taxon>
        <taxon>Actinomycetes</taxon>
        <taxon>Kitasatosporales</taxon>
        <taxon>Streptomycetaceae</taxon>
        <taxon>Streptomyces</taxon>
        <taxon>Streptomyces albogriseolus group</taxon>
    </lineage>
</organism>
<gene>
    <name evidence="3" type="ORF">GCM10019016_120760</name>
</gene>
<keyword evidence="4" id="KW-1185">Reference proteome</keyword>
<reference evidence="4" key="1">
    <citation type="journal article" date="2019" name="Int. J. Syst. Evol. Microbiol.">
        <title>The Global Catalogue of Microorganisms (GCM) 10K type strain sequencing project: providing services to taxonomists for standard genome sequencing and annotation.</title>
        <authorList>
            <consortium name="The Broad Institute Genomics Platform"/>
            <consortium name="The Broad Institute Genome Sequencing Center for Infectious Disease"/>
            <person name="Wu L."/>
            <person name="Ma J."/>
        </authorList>
    </citation>
    <scope>NUCLEOTIDE SEQUENCE [LARGE SCALE GENOMIC DNA]</scope>
    <source>
        <strain evidence="4">JCM 4816</strain>
    </source>
</reference>
<sequence>MRDADAFEMLGELFPDVLSSHAFLEDLGIRPALLPPFAPPLPAASWWRAVCRTVAQGRFEGVSLTDLLDRAAARYPGHTGLGALAGRTAATGLRVLCLLSAPLDEARLRLGAEQRVIREAAARSAGRLTVAVHPAARVCDILPQLQAFGPRIVHFAGHGTDDGRLLFEDEAGTSAAVPVRALADALALHAPLDCVVLNSCWSAAYAADLLGCADTVVGTDGELGDDAAIAFAEGFYGSLAHSDAVDRACAAGRASLGLRGHAPDQVHHLSRGTRAA</sequence>
<evidence type="ECO:0000259" key="2">
    <source>
        <dbReference type="Pfam" id="PF19955"/>
    </source>
</evidence>
<evidence type="ECO:0000313" key="3">
    <source>
        <dbReference type="EMBL" id="GAA3504963.1"/>
    </source>
</evidence>
<dbReference type="Pfam" id="PF19955">
    <property type="entry name" value="EAD1"/>
    <property type="match status" value="1"/>
</dbReference>